<evidence type="ECO:0000256" key="1">
    <source>
        <dbReference type="ARBA" id="ARBA00004141"/>
    </source>
</evidence>
<name>A0ABD3N951_9STRA</name>
<organism evidence="7 8">
    <name type="scientific">Cyclotella atomus</name>
    <dbReference type="NCBI Taxonomy" id="382360"/>
    <lineage>
        <taxon>Eukaryota</taxon>
        <taxon>Sar</taxon>
        <taxon>Stramenopiles</taxon>
        <taxon>Ochrophyta</taxon>
        <taxon>Bacillariophyta</taxon>
        <taxon>Coscinodiscophyceae</taxon>
        <taxon>Thalassiosirophycidae</taxon>
        <taxon>Stephanodiscales</taxon>
        <taxon>Stephanodiscaceae</taxon>
        <taxon>Cyclotella</taxon>
    </lineage>
</organism>
<evidence type="ECO:0000256" key="2">
    <source>
        <dbReference type="ARBA" id="ARBA00022692"/>
    </source>
</evidence>
<dbReference type="InterPro" id="IPR039421">
    <property type="entry name" value="Type_1_exporter"/>
</dbReference>
<dbReference type="SUPFAM" id="SSF90123">
    <property type="entry name" value="ABC transporter transmembrane region"/>
    <property type="match status" value="1"/>
</dbReference>
<evidence type="ECO:0000256" key="3">
    <source>
        <dbReference type="ARBA" id="ARBA00022989"/>
    </source>
</evidence>
<comment type="subcellular location">
    <subcellularLocation>
        <location evidence="1">Membrane</location>
        <topology evidence="1">Multi-pass membrane protein</topology>
    </subcellularLocation>
</comment>
<proteinExistence type="predicted"/>
<feature type="transmembrane region" description="Helical" evidence="5">
    <location>
        <begin position="121"/>
        <end position="143"/>
    </location>
</feature>
<evidence type="ECO:0000259" key="6">
    <source>
        <dbReference type="PROSITE" id="PS50929"/>
    </source>
</evidence>
<dbReference type="EMBL" id="JALLPJ020001335">
    <property type="protein sequence ID" value="KAL3769215.1"/>
    <property type="molecule type" value="Genomic_DNA"/>
</dbReference>
<dbReference type="Proteomes" id="UP001530400">
    <property type="component" value="Unassembled WGS sequence"/>
</dbReference>
<keyword evidence="8" id="KW-1185">Reference proteome</keyword>
<sequence>MKLLEQELITLCIGFAGVGGICLVTGFAYVSIWTCTGEQQALRIQKEFVRAYLNQDAARFDQNNHDTFQILQGILRDKSRMHPCRTTKLGTSLVHISNAICRQVADVYSCMAVALLLNTPLALIMLCEMPVASTILDLFNVCIRRVKKRSSAEMAHAGGWN</sequence>
<dbReference type="Pfam" id="PF00664">
    <property type="entry name" value="ABC_membrane"/>
    <property type="match status" value="1"/>
</dbReference>
<keyword evidence="3 5" id="KW-1133">Transmembrane helix</keyword>
<dbReference type="AlphaFoldDB" id="A0ABD3N951"/>
<dbReference type="GO" id="GO:0016020">
    <property type="term" value="C:membrane"/>
    <property type="evidence" value="ECO:0007669"/>
    <property type="project" value="UniProtKB-SubCell"/>
</dbReference>
<evidence type="ECO:0000313" key="7">
    <source>
        <dbReference type="EMBL" id="KAL3769215.1"/>
    </source>
</evidence>
<feature type="domain" description="ABC transmembrane type-1" evidence="6">
    <location>
        <begin position="1"/>
        <end position="161"/>
    </location>
</feature>
<dbReference type="Gene3D" id="1.20.1560.10">
    <property type="entry name" value="ABC transporter type 1, transmembrane domain"/>
    <property type="match status" value="1"/>
</dbReference>
<gene>
    <name evidence="7" type="ORF">ACHAWO_000861</name>
</gene>
<dbReference type="InterPro" id="IPR036640">
    <property type="entry name" value="ABC1_TM_sf"/>
</dbReference>
<evidence type="ECO:0000256" key="5">
    <source>
        <dbReference type="SAM" id="Phobius"/>
    </source>
</evidence>
<dbReference type="PANTHER" id="PTHR43394">
    <property type="entry name" value="ATP-DEPENDENT PERMEASE MDL1, MITOCHONDRIAL"/>
    <property type="match status" value="1"/>
</dbReference>
<dbReference type="PROSITE" id="PS50929">
    <property type="entry name" value="ABC_TM1F"/>
    <property type="match status" value="1"/>
</dbReference>
<reference evidence="7 8" key="1">
    <citation type="submission" date="2024-10" db="EMBL/GenBank/DDBJ databases">
        <title>Updated reference genomes for cyclostephanoid diatoms.</title>
        <authorList>
            <person name="Roberts W.R."/>
            <person name="Alverson A.J."/>
        </authorList>
    </citation>
    <scope>NUCLEOTIDE SEQUENCE [LARGE SCALE GENOMIC DNA]</scope>
    <source>
        <strain evidence="7 8">AJA010-31</strain>
    </source>
</reference>
<evidence type="ECO:0000256" key="4">
    <source>
        <dbReference type="ARBA" id="ARBA00023136"/>
    </source>
</evidence>
<dbReference type="PANTHER" id="PTHR43394:SF15">
    <property type="entry name" value="ALPHA-FACTOR-TRANSPORTING ATPASE"/>
    <property type="match status" value="1"/>
</dbReference>
<accession>A0ABD3N951</accession>
<evidence type="ECO:0000313" key="8">
    <source>
        <dbReference type="Proteomes" id="UP001530400"/>
    </source>
</evidence>
<feature type="transmembrane region" description="Helical" evidence="5">
    <location>
        <begin position="12"/>
        <end position="32"/>
    </location>
</feature>
<keyword evidence="4 5" id="KW-0472">Membrane</keyword>
<keyword evidence="2 5" id="KW-0812">Transmembrane</keyword>
<dbReference type="InterPro" id="IPR011527">
    <property type="entry name" value="ABC1_TM_dom"/>
</dbReference>
<comment type="caution">
    <text evidence="7">The sequence shown here is derived from an EMBL/GenBank/DDBJ whole genome shotgun (WGS) entry which is preliminary data.</text>
</comment>
<protein>
    <recommendedName>
        <fullName evidence="6">ABC transmembrane type-1 domain-containing protein</fullName>
    </recommendedName>
</protein>